<keyword evidence="5" id="KW-0399">Innate immunity</keyword>
<name>A0A7M7KWL3_VARDE</name>
<dbReference type="Gene3D" id="2.60.40.4060">
    <property type="entry name" value="Reeler domain"/>
    <property type="match status" value="1"/>
</dbReference>
<dbReference type="Pfam" id="PF02014">
    <property type="entry name" value="Reeler"/>
    <property type="match status" value="1"/>
</dbReference>
<feature type="signal peptide" evidence="9">
    <location>
        <begin position="1"/>
        <end position="18"/>
    </location>
</feature>
<evidence type="ECO:0000256" key="1">
    <source>
        <dbReference type="ARBA" id="ARBA00004613"/>
    </source>
</evidence>
<evidence type="ECO:0000256" key="7">
    <source>
        <dbReference type="ARBA" id="ARBA00022859"/>
    </source>
</evidence>
<reference evidence="11" key="1">
    <citation type="submission" date="2021-01" db="UniProtKB">
        <authorList>
            <consortium name="EnsemblMetazoa"/>
        </authorList>
    </citation>
    <scope>IDENTIFICATION</scope>
</reference>
<dbReference type="EnsemblMetazoa" id="XM_022817371">
    <property type="protein sequence ID" value="XP_022673106"/>
    <property type="gene ID" value="LOC111255410"/>
</dbReference>
<keyword evidence="12" id="KW-1185">Reference proteome</keyword>
<evidence type="ECO:0000256" key="5">
    <source>
        <dbReference type="ARBA" id="ARBA00022588"/>
    </source>
</evidence>
<dbReference type="GO" id="GO:0042742">
    <property type="term" value="P:defense response to bacterium"/>
    <property type="evidence" value="ECO:0007669"/>
    <property type="project" value="UniProtKB-KW"/>
</dbReference>
<evidence type="ECO:0000313" key="11">
    <source>
        <dbReference type="EnsemblMetazoa" id="XP_022673106"/>
    </source>
</evidence>
<dbReference type="CDD" id="cd08544">
    <property type="entry name" value="Reeler"/>
    <property type="match status" value="1"/>
</dbReference>
<keyword evidence="3" id="KW-0964">Secreted</keyword>
<evidence type="ECO:0000256" key="8">
    <source>
        <dbReference type="ARBA" id="ARBA00023022"/>
    </source>
</evidence>
<dbReference type="PANTHER" id="PTHR45828">
    <property type="entry name" value="CYTOCHROME B561/FERRIC REDUCTASE TRANSMEMBRANE"/>
    <property type="match status" value="1"/>
</dbReference>
<evidence type="ECO:0000313" key="12">
    <source>
        <dbReference type="Proteomes" id="UP000594260"/>
    </source>
</evidence>
<evidence type="ECO:0000259" key="10">
    <source>
        <dbReference type="Pfam" id="PF02014"/>
    </source>
</evidence>
<evidence type="ECO:0000256" key="4">
    <source>
        <dbReference type="ARBA" id="ARBA00022529"/>
    </source>
</evidence>
<dbReference type="OrthoDB" id="6418377at2759"/>
<evidence type="ECO:0000256" key="2">
    <source>
        <dbReference type="ARBA" id="ARBA00008501"/>
    </source>
</evidence>
<dbReference type="PANTHER" id="PTHR45828:SF9">
    <property type="entry name" value="CELL WALL INTEGRITY AND STRESS RESPONSE COMPONENT 4-LIKE-RELATED"/>
    <property type="match status" value="1"/>
</dbReference>
<keyword evidence="8" id="KW-0044">Antibiotic</keyword>
<dbReference type="Proteomes" id="UP000594260">
    <property type="component" value="Unplaced"/>
</dbReference>
<evidence type="ECO:0000256" key="6">
    <source>
        <dbReference type="ARBA" id="ARBA00022729"/>
    </source>
</evidence>
<dbReference type="GO" id="GO:0016020">
    <property type="term" value="C:membrane"/>
    <property type="evidence" value="ECO:0007669"/>
    <property type="project" value="TreeGrafter"/>
</dbReference>
<organism evidence="11 12">
    <name type="scientific">Varroa destructor</name>
    <name type="common">Honeybee mite</name>
    <dbReference type="NCBI Taxonomy" id="109461"/>
    <lineage>
        <taxon>Eukaryota</taxon>
        <taxon>Metazoa</taxon>
        <taxon>Ecdysozoa</taxon>
        <taxon>Arthropoda</taxon>
        <taxon>Chelicerata</taxon>
        <taxon>Arachnida</taxon>
        <taxon>Acari</taxon>
        <taxon>Parasitiformes</taxon>
        <taxon>Mesostigmata</taxon>
        <taxon>Gamasina</taxon>
        <taxon>Dermanyssoidea</taxon>
        <taxon>Varroidae</taxon>
        <taxon>Varroa</taxon>
    </lineage>
</organism>
<dbReference type="GO" id="GO:0045087">
    <property type="term" value="P:innate immune response"/>
    <property type="evidence" value="ECO:0007669"/>
    <property type="project" value="UniProtKB-KW"/>
</dbReference>
<accession>A0A7M7KWL3</accession>
<keyword evidence="4" id="KW-0929">Antimicrobial</keyword>
<dbReference type="InParanoid" id="A0A7M7KWL3"/>
<sequence length="163" mass="17650">MFKSTCIFPLALIGFVGGFPQGGPAESCDSLLPRHIHTEPRKPQESPYTFIASASAYDQQKTLHGIQVEISGATFKGFMVAAIDPTTHKRIGRFQAVKGAHPVACSAITHSDGQLKQRVSLIWVPPHDVPHGNVIFMATVVKSYSNYYSNLIAAVPAAYKARA</sequence>
<comment type="subcellular location">
    <subcellularLocation>
        <location evidence="1">Secreted</location>
    </subcellularLocation>
</comment>
<dbReference type="InterPro" id="IPR042307">
    <property type="entry name" value="Reeler_sf"/>
</dbReference>
<keyword evidence="6 9" id="KW-0732">Signal</keyword>
<protein>
    <recommendedName>
        <fullName evidence="10">Reelin domain-containing protein</fullName>
    </recommendedName>
</protein>
<evidence type="ECO:0000256" key="3">
    <source>
        <dbReference type="ARBA" id="ARBA00022525"/>
    </source>
</evidence>
<dbReference type="KEGG" id="vde:111255410"/>
<dbReference type="AlphaFoldDB" id="A0A7M7KWL3"/>
<evidence type="ECO:0000256" key="9">
    <source>
        <dbReference type="SAM" id="SignalP"/>
    </source>
</evidence>
<proteinExistence type="inferred from homology"/>
<comment type="similarity">
    <text evidence="2">Belongs to the insect defense protein family.</text>
</comment>
<keyword evidence="7" id="KW-0391">Immunity</keyword>
<dbReference type="GO" id="GO:0005576">
    <property type="term" value="C:extracellular region"/>
    <property type="evidence" value="ECO:0007669"/>
    <property type="project" value="UniProtKB-SubCell"/>
</dbReference>
<dbReference type="InterPro" id="IPR051237">
    <property type="entry name" value="Ferric-chelate_Red/DefProt"/>
</dbReference>
<dbReference type="RefSeq" id="XP_022673106.1">
    <property type="nucleotide sequence ID" value="XM_022817371.1"/>
</dbReference>
<dbReference type="InterPro" id="IPR002861">
    <property type="entry name" value="Reeler_dom"/>
</dbReference>
<dbReference type="GeneID" id="111255410"/>
<feature type="domain" description="Reelin" evidence="10">
    <location>
        <begin position="28"/>
        <end position="148"/>
    </location>
</feature>
<dbReference type="OMA" id="YARYYTG"/>
<feature type="chain" id="PRO_5029910128" description="Reelin domain-containing protein" evidence="9">
    <location>
        <begin position="19"/>
        <end position="163"/>
    </location>
</feature>